<evidence type="ECO:0000256" key="1">
    <source>
        <dbReference type="ARBA" id="ARBA00005428"/>
    </source>
</evidence>
<evidence type="ECO:0000313" key="5">
    <source>
        <dbReference type="Proteomes" id="UP000291933"/>
    </source>
</evidence>
<dbReference type="RefSeq" id="WP_131170822.1">
    <property type="nucleotide sequence ID" value="NZ_FXTL01000001.1"/>
</dbReference>
<dbReference type="InterPro" id="IPR003735">
    <property type="entry name" value="Metal_Tscrpt_repr"/>
</dbReference>
<dbReference type="Gene3D" id="1.20.58.1000">
    <property type="entry name" value="Metal-sensitive repressor, helix protomer"/>
    <property type="match status" value="1"/>
</dbReference>
<evidence type="ECO:0000313" key="4">
    <source>
        <dbReference type="EMBL" id="TBT96410.1"/>
    </source>
</evidence>
<comment type="similarity">
    <text evidence="1">Belongs to the CsoR family.</text>
</comment>
<dbReference type="EMBL" id="SDMR01000001">
    <property type="protein sequence ID" value="TBT96410.1"/>
    <property type="molecule type" value="Genomic_DNA"/>
</dbReference>
<reference evidence="4 5" key="1">
    <citation type="submission" date="2019-01" db="EMBL/GenBank/DDBJ databases">
        <title>Lactibacter flavus gen. nov., sp. nov., a novel bacterium of the family Propionibacteriaceae isolated from raw milk and dairy products.</title>
        <authorList>
            <person name="Huptas C."/>
            <person name="Wenning M."/>
            <person name="Breitenwieser F."/>
            <person name="Doll E."/>
            <person name="Von Neubeck M."/>
            <person name="Busse H.-J."/>
            <person name="Scherer S."/>
        </authorList>
    </citation>
    <scope>NUCLEOTIDE SEQUENCE [LARGE SCALE GENOMIC DNA]</scope>
    <source>
        <strain evidence="4 5">DSM 22130</strain>
    </source>
</reference>
<feature type="region of interest" description="Disordered" evidence="3">
    <location>
        <begin position="1"/>
        <end position="30"/>
    </location>
</feature>
<evidence type="ECO:0000256" key="3">
    <source>
        <dbReference type="SAM" id="MobiDB-lite"/>
    </source>
</evidence>
<accession>A0A4Q9KQR0</accession>
<dbReference type="PANTHER" id="PTHR33677">
    <property type="entry name" value="TRANSCRIPTIONAL REPRESSOR FRMR-RELATED"/>
    <property type="match status" value="1"/>
</dbReference>
<proteinExistence type="inferred from homology"/>
<dbReference type="OrthoDB" id="9809524at2"/>
<feature type="compositionally biased region" description="Basic and acidic residues" evidence="3">
    <location>
        <begin position="1"/>
        <end position="11"/>
    </location>
</feature>
<dbReference type="Pfam" id="PF02583">
    <property type="entry name" value="Trns_repr_metal"/>
    <property type="match status" value="1"/>
</dbReference>
<dbReference type="PANTHER" id="PTHR33677:SF5">
    <property type="entry name" value="TRANSCRIPTIONAL REPRESSOR FRMR"/>
    <property type="match status" value="1"/>
</dbReference>
<evidence type="ECO:0000256" key="2">
    <source>
        <dbReference type="ARBA" id="ARBA00023008"/>
    </source>
</evidence>
<name>A0A4Q9KQR0_PROTD</name>
<dbReference type="GO" id="GO:0003677">
    <property type="term" value="F:DNA binding"/>
    <property type="evidence" value="ECO:0007669"/>
    <property type="project" value="InterPro"/>
</dbReference>
<dbReference type="AlphaFoldDB" id="A0A4Q9KQR0"/>
<protein>
    <submittedName>
        <fullName evidence="4">Transcriptional regulator</fullName>
    </submittedName>
</protein>
<organism evidence="4 5">
    <name type="scientific">Propioniciclava tarda</name>
    <dbReference type="NCBI Taxonomy" id="433330"/>
    <lineage>
        <taxon>Bacteria</taxon>
        <taxon>Bacillati</taxon>
        <taxon>Actinomycetota</taxon>
        <taxon>Actinomycetes</taxon>
        <taxon>Propionibacteriales</taxon>
        <taxon>Propionibacteriaceae</taxon>
        <taxon>Propioniciclava</taxon>
    </lineage>
</organism>
<comment type="caution">
    <text evidence="4">The sequence shown here is derived from an EMBL/GenBank/DDBJ whole genome shotgun (WGS) entry which is preliminary data.</text>
</comment>
<dbReference type="GO" id="GO:0045892">
    <property type="term" value="P:negative regulation of DNA-templated transcription"/>
    <property type="evidence" value="ECO:0007669"/>
    <property type="project" value="UniProtKB-ARBA"/>
</dbReference>
<dbReference type="CDD" id="cd10148">
    <property type="entry name" value="CsoR-like_DUF156"/>
    <property type="match status" value="1"/>
</dbReference>
<dbReference type="InterPro" id="IPR038390">
    <property type="entry name" value="Metal_Tscrpt_repr_sf"/>
</dbReference>
<keyword evidence="2" id="KW-0186">Copper</keyword>
<dbReference type="GO" id="GO:0046872">
    <property type="term" value="F:metal ion binding"/>
    <property type="evidence" value="ECO:0007669"/>
    <property type="project" value="InterPro"/>
</dbReference>
<gene>
    <name evidence="4" type="ORF">ET996_01810</name>
</gene>
<dbReference type="Proteomes" id="UP000291933">
    <property type="component" value="Unassembled WGS sequence"/>
</dbReference>
<keyword evidence="5" id="KW-1185">Reference proteome</keyword>
<sequence>MTTTNRQRDGVRPSGAAQASGDVTRHSVTLPPDELDALRARLRRIQGQVGAVVTMLDEQRECREVVHVLAAASGALNRAGFVLLNRAMRQCAADPDASPNDLAALEKLFLEIT</sequence>